<keyword evidence="2" id="KW-0863">Zinc-finger</keyword>
<dbReference type="InterPro" id="IPR000962">
    <property type="entry name" value="Znf_DskA_TraR"/>
</dbReference>
<feature type="domain" description="Zinc finger DksA/TraR C4-type" evidence="6">
    <location>
        <begin position="87"/>
        <end position="122"/>
    </location>
</feature>
<sequence length="216" mass="24769">MEKEKYRHYKYLLEQLKENHMEVLDNMHEGLPSGYEVTEDSELSRYDNHPADAATELFDAEMQSALKSGQKYIIKEIDDALNRIEAGNYGICKTCGNSIEPERLEIIPYARNCVKCESLKEQELKYDMVSKSGHRPVEEDVLEKEIRGDYIHDIEGDEPYDGEQALEEVLSFGSSDSPQDGAPLGNRQDAKENDRSVHEITDVDQISNEMYKKQLT</sequence>
<evidence type="ECO:0000256" key="1">
    <source>
        <dbReference type="ARBA" id="ARBA00022723"/>
    </source>
</evidence>
<dbReference type="PANTHER" id="PTHR33823">
    <property type="entry name" value="RNA POLYMERASE-BINDING TRANSCRIPTION FACTOR DKSA-RELATED"/>
    <property type="match status" value="1"/>
</dbReference>
<proteinExistence type="predicted"/>
<evidence type="ECO:0000259" key="6">
    <source>
        <dbReference type="Pfam" id="PF01258"/>
    </source>
</evidence>
<reference evidence="7 8" key="1">
    <citation type="submission" date="2016-02" db="EMBL/GenBank/DDBJ databases">
        <title>Comparison of Clostridium stercorarium subspecies using comparative genomics and transcriptomics.</title>
        <authorList>
            <person name="Schellenberg J."/>
            <person name="Thallinger G."/>
            <person name="Levin D.B."/>
            <person name="Zhang X."/>
            <person name="Alvare G."/>
            <person name="Fristensky B."/>
            <person name="Sparling R."/>
        </authorList>
    </citation>
    <scope>NUCLEOTIDE SEQUENCE [LARGE SCALE GENOMIC DNA]</scope>
    <source>
        <strain evidence="7 8">DSM 2910</strain>
    </source>
</reference>
<dbReference type="EMBL" id="CP014672">
    <property type="protein sequence ID" value="ANW97553.1"/>
    <property type="molecule type" value="Genomic_DNA"/>
</dbReference>
<evidence type="ECO:0000256" key="5">
    <source>
        <dbReference type="SAM" id="MobiDB-lite"/>
    </source>
</evidence>
<protein>
    <submittedName>
        <fullName evidence="7">Transcriptional regulator, TraR/DksA family protein</fullName>
    </submittedName>
</protein>
<dbReference type="InterPro" id="IPR014240">
    <property type="entry name" value="YteA"/>
</dbReference>
<feature type="zinc finger region" description="dksA C4-type" evidence="4">
    <location>
        <begin position="92"/>
        <end position="116"/>
    </location>
</feature>
<keyword evidence="1" id="KW-0479">Metal-binding</keyword>
<keyword evidence="3" id="KW-0862">Zinc</keyword>
<dbReference type="Proteomes" id="UP000092971">
    <property type="component" value="Chromosome"/>
</dbReference>
<dbReference type="NCBIfam" id="TIGR02890">
    <property type="entry name" value="bacill_yteA"/>
    <property type="match status" value="1"/>
</dbReference>
<dbReference type="SUPFAM" id="SSF109635">
    <property type="entry name" value="DnaK suppressor protein DksA, alpha-hairpin domain"/>
    <property type="match status" value="1"/>
</dbReference>
<evidence type="ECO:0000313" key="8">
    <source>
        <dbReference type="Proteomes" id="UP000092971"/>
    </source>
</evidence>
<organism evidence="7 8">
    <name type="scientific">Thermoclostridium stercorarium subsp. thermolacticum DSM 2910</name>
    <dbReference type="NCBI Taxonomy" id="1121336"/>
    <lineage>
        <taxon>Bacteria</taxon>
        <taxon>Bacillati</taxon>
        <taxon>Bacillota</taxon>
        <taxon>Clostridia</taxon>
        <taxon>Eubacteriales</taxon>
        <taxon>Oscillospiraceae</taxon>
        <taxon>Thermoclostridium</taxon>
    </lineage>
</organism>
<dbReference type="AlphaFoldDB" id="A0A1B1Y9V5"/>
<evidence type="ECO:0000256" key="4">
    <source>
        <dbReference type="PROSITE-ProRule" id="PRU00510"/>
    </source>
</evidence>
<name>A0A1B1Y9V5_THEST</name>
<dbReference type="SUPFAM" id="SSF57716">
    <property type="entry name" value="Glucocorticoid receptor-like (DNA-binding domain)"/>
    <property type="match status" value="1"/>
</dbReference>
<dbReference type="GO" id="GO:0008270">
    <property type="term" value="F:zinc ion binding"/>
    <property type="evidence" value="ECO:0007669"/>
    <property type="project" value="UniProtKB-KW"/>
</dbReference>
<dbReference type="OrthoDB" id="9811543at2"/>
<feature type="compositionally biased region" description="Basic and acidic residues" evidence="5">
    <location>
        <begin position="188"/>
        <end position="201"/>
    </location>
</feature>
<gene>
    <name evidence="7" type="ORF">CSTERTH_00135</name>
</gene>
<dbReference type="InterPro" id="IPR037187">
    <property type="entry name" value="DnaK_N"/>
</dbReference>
<dbReference type="PANTHER" id="PTHR33823:SF4">
    <property type="entry name" value="GENERAL STRESS PROTEIN 16O"/>
    <property type="match status" value="1"/>
</dbReference>
<dbReference type="RefSeq" id="WP_015357757.1">
    <property type="nucleotide sequence ID" value="NZ_CP014672.1"/>
</dbReference>
<evidence type="ECO:0000256" key="3">
    <source>
        <dbReference type="ARBA" id="ARBA00022833"/>
    </source>
</evidence>
<dbReference type="Pfam" id="PF01258">
    <property type="entry name" value="zf-dskA_traR"/>
    <property type="match status" value="1"/>
</dbReference>
<dbReference type="PROSITE" id="PS51128">
    <property type="entry name" value="ZF_DKSA_2"/>
    <property type="match status" value="1"/>
</dbReference>
<evidence type="ECO:0000256" key="2">
    <source>
        <dbReference type="ARBA" id="ARBA00022771"/>
    </source>
</evidence>
<dbReference type="Gene3D" id="1.20.120.910">
    <property type="entry name" value="DksA, coiled-coil domain"/>
    <property type="match status" value="1"/>
</dbReference>
<accession>A0A1B1Y9V5</accession>
<feature type="region of interest" description="Disordered" evidence="5">
    <location>
        <begin position="171"/>
        <end position="216"/>
    </location>
</feature>
<evidence type="ECO:0000313" key="7">
    <source>
        <dbReference type="EMBL" id="ANW97553.1"/>
    </source>
</evidence>